<dbReference type="GO" id="GO:0043022">
    <property type="term" value="F:ribosome binding"/>
    <property type="evidence" value="ECO:0007669"/>
    <property type="project" value="TreeGrafter"/>
</dbReference>
<evidence type="ECO:0000313" key="4">
    <source>
        <dbReference type="EMBL" id="PLW76201.1"/>
    </source>
</evidence>
<protein>
    <submittedName>
        <fullName evidence="4">Aminoacyl-tRNA hydrolase</fullName>
    </submittedName>
</protein>
<evidence type="ECO:0000256" key="1">
    <source>
        <dbReference type="ARBA" id="ARBA00010835"/>
    </source>
</evidence>
<feature type="region of interest" description="Disordered" evidence="2">
    <location>
        <begin position="106"/>
        <end position="142"/>
    </location>
</feature>
<dbReference type="InterPro" id="IPR045853">
    <property type="entry name" value="Pep_chain_release_fac_I_sf"/>
</dbReference>
<dbReference type="Pfam" id="PF00472">
    <property type="entry name" value="RF-1"/>
    <property type="match status" value="1"/>
</dbReference>
<keyword evidence="4" id="KW-0378">Hydrolase</keyword>
<dbReference type="RefSeq" id="WP_101534634.1">
    <property type="nucleotide sequence ID" value="NZ_PKUQ01000031.1"/>
</dbReference>
<dbReference type="PANTHER" id="PTHR47814:SF1">
    <property type="entry name" value="PEPTIDYL-TRNA HYDROLASE ARFB"/>
    <property type="match status" value="1"/>
</dbReference>
<organism evidence="4 5">
    <name type="scientific">Cohaesibacter celericrescens</name>
    <dbReference type="NCBI Taxonomy" id="2067669"/>
    <lineage>
        <taxon>Bacteria</taxon>
        <taxon>Pseudomonadati</taxon>
        <taxon>Pseudomonadota</taxon>
        <taxon>Alphaproteobacteria</taxon>
        <taxon>Hyphomicrobiales</taxon>
        <taxon>Cohaesibacteraceae</taxon>
    </lineage>
</organism>
<comment type="similarity">
    <text evidence="1">Belongs to the prokaryotic/mitochondrial release factor family.</text>
</comment>
<reference evidence="4 5" key="1">
    <citation type="submission" date="2018-01" db="EMBL/GenBank/DDBJ databases">
        <title>The draft genome sequence of Cohaesibacter sp. H1304.</title>
        <authorList>
            <person name="Wang N.-N."/>
            <person name="Du Z.-J."/>
        </authorList>
    </citation>
    <scope>NUCLEOTIDE SEQUENCE [LARGE SCALE GENOMIC DNA]</scope>
    <source>
        <strain evidence="4 5">H1304</strain>
    </source>
</reference>
<dbReference type="Proteomes" id="UP000234881">
    <property type="component" value="Unassembled WGS sequence"/>
</dbReference>
<sequence>MSERIYIKDGLSLDPDELKERFIRASGPGGQNVNKVSTAVELRFDVSNSLSLPGYIKANLRKNAAHLMTLDGVMVMQVQTHRTQARNREEATERLVALIEKASYRPKRRIATKPTRASKRRRVDTKTKRGALKKTRSGKNFE</sequence>
<dbReference type="EMBL" id="PKUQ01000031">
    <property type="protein sequence ID" value="PLW76201.1"/>
    <property type="molecule type" value="Genomic_DNA"/>
</dbReference>
<dbReference type="GO" id="GO:0072344">
    <property type="term" value="P:rescue of stalled ribosome"/>
    <property type="evidence" value="ECO:0007669"/>
    <property type="project" value="TreeGrafter"/>
</dbReference>
<keyword evidence="5" id="KW-1185">Reference proteome</keyword>
<evidence type="ECO:0000259" key="3">
    <source>
        <dbReference type="PROSITE" id="PS00745"/>
    </source>
</evidence>
<dbReference type="AlphaFoldDB" id="A0A2N5XNT6"/>
<proteinExistence type="inferred from homology"/>
<dbReference type="GO" id="GO:0003747">
    <property type="term" value="F:translation release factor activity"/>
    <property type="evidence" value="ECO:0007669"/>
    <property type="project" value="InterPro"/>
</dbReference>
<dbReference type="GO" id="GO:0004045">
    <property type="term" value="F:peptidyl-tRNA hydrolase activity"/>
    <property type="evidence" value="ECO:0007669"/>
    <property type="project" value="TreeGrafter"/>
</dbReference>
<dbReference type="OrthoDB" id="9815709at2"/>
<dbReference type="SUPFAM" id="SSF75620">
    <property type="entry name" value="Release factor"/>
    <property type="match status" value="1"/>
</dbReference>
<dbReference type="InterPro" id="IPR000352">
    <property type="entry name" value="Pep_chain_release_fac_I"/>
</dbReference>
<feature type="domain" description="Prokaryotic-type class I peptide chain release factors" evidence="3">
    <location>
        <begin position="24"/>
        <end position="40"/>
    </location>
</feature>
<dbReference type="PROSITE" id="PS00745">
    <property type="entry name" value="RF_PROK_I"/>
    <property type="match status" value="1"/>
</dbReference>
<dbReference type="Gene3D" id="3.30.160.20">
    <property type="match status" value="1"/>
</dbReference>
<evidence type="ECO:0000313" key="5">
    <source>
        <dbReference type="Proteomes" id="UP000234881"/>
    </source>
</evidence>
<evidence type="ECO:0000256" key="2">
    <source>
        <dbReference type="SAM" id="MobiDB-lite"/>
    </source>
</evidence>
<dbReference type="NCBIfam" id="NF006718">
    <property type="entry name" value="PRK09256.1"/>
    <property type="match status" value="1"/>
</dbReference>
<name>A0A2N5XNT6_9HYPH</name>
<dbReference type="PANTHER" id="PTHR47814">
    <property type="entry name" value="PEPTIDYL-TRNA HYDROLASE ARFB"/>
    <property type="match status" value="1"/>
</dbReference>
<accession>A0A2N5XNT6</accession>
<comment type="caution">
    <text evidence="4">The sequence shown here is derived from an EMBL/GenBank/DDBJ whole genome shotgun (WGS) entry which is preliminary data.</text>
</comment>
<gene>
    <name evidence="4" type="ORF">C0081_14940</name>
</gene>